<sequence length="303" mass="33800">MSSDDESVYMSGAVLRAPGHKDKPPEITVPLRERKYVRDLEAAIERAAAKCAFFEWLVDLLVKRKLPSDPAALFQGDACAGINFGIRLAPWRRGLPMLIGIWVDFIESDGEFYSEELPMGDLYAYANEDDLAASHVPSRPYEPNKGSRKSISFLRENLKNCLANHPKCRLALADTTASEAENILVQDLPTTLLHLDTGGLFIRLVTVARLSVRDKTMISWRGYASLSYSWGGPQPFCLTNKTMETLTQGIDVTILPHILRDAVKALSSLGLEYMWVDALYINQDDALDKSKFPECLCIMGIAR</sequence>
<keyword evidence="3" id="KW-1185">Reference proteome</keyword>
<gene>
    <name evidence="2" type="ORF">E0Z10_g6316</name>
</gene>
<dbReference type="Pfam" id="PF06985">
    <property type="entry name" value="HET"/>
    <property type="match status" value="1"/>
</dbReference>
<proteinExistence type="predicted"/>
<protein>
    <recommendedName>
        <fullName evidence="1">Heterokaryon incompatibility domain-containing protein</fullName>
    </recommendedName>
</protein>
<evidence type="ECO:0000313" key="3">
    <source>
        <dbReference type="Proteomes" id="UP000297716"/>
    </source>
</evidence>
<comment type="caution">
    <text evidence="2">The sequence shown here is derived from an EMBL/GenBank/DDBJ whole genome shotgun (WGS) entry which is preliminary data.</text>
</comment>
<dbReference type="AlphaFoldDB" id="A0A4Z0YGD1"/>
<feature type="domain" description="Heterokaryon incompatibility" evidence="1">
    <location>
        <begin position="223"/>
        <end position="291"/>
    </location>
</feature>
<evidence type="ECO:0000313" key="2">
    <source>
        <dbReference type="EMBL" id="TGJ82437.1"/>
    </source>
</evidence>
<dbReference type="STRING" id="37992.A0A4Z0YGD1"/>
<dbReference type="PANTHER" id="PTHR33112:SF16">
    <property type="entry name" value="HETEROKARYON INCOMPATIBILITY DOMAIN-CONTAINING PROTEIN"/>
    <property type="match status" value="1"/>
</dbReference>
<organism evidence="2 3">
    <name type="scientific">Xylaria hypoxylon</name>
    <dbReference type="NCBI Taxonomy" id="37992"/>
    <lineage>
        <taxon>Eukaryota</taxon>
        <taxon>Fungi</taxon>
        <taxon>Dikarya</taxon>
        <taxon>Ascomycota</taxon>
        <taxon>Pezizomycotina</taxon>
        <taxon>Sordariomycetes</taxon>
        <taxon>Xylariomycetidae</taxon>
        <taxon>Xylariales</taxon>
        <taxon>Xylariaceae</taxon>
        <taxon>Xylaria</taxon>
    </lineage>
</organism>
<accession>A0A4Z0YGD1</accession>
<dbReference type="OrthoDB" id="5125733at2759"/>
<dbReference type="PANTHER" id="PTHR33112">
    <property type="entry name" value="DOMAIN PROTEIN, PUTATIVE-RELATED"/>
    <property type="match status" value="1"/>
</dbReference>
<reference evidence="2 3" key="1">
    <citation type="submission" date="2019-03" db="EMBL/GenBank/DDBJ databases">
        <title>Draft genome sequence of Xylaria hypoxylon DSM 108379, a ubiquitous saprotrophic-parasitic fungi on hardwood.</title>
        <authorList>
            <person name="Buettner E."/>
            <person name="Leonhardt S."/>
            <person name="Gebauer A.M."/>
            <person name="Liers C."/>
            <person name="Hofrichter M."/>
            <person name="Kellner H."/>
        </authorList>
    </citation>
    <scope>NUCLEOTIDE SEQUENCE [LARGE SCALE GENOMIC DNA]</scope>
    <source>
        <strain evidence="2 3">DSM 108379</strain>
    </source>
</reference>
<name>A0A4Z0YGD1_9PEZI</name>
<evidence type="ECO:0000259" key="1">
    <source>
        <dbReference type="Pfam" id="PF06985"/>
    </source>
</evidence>
<dbReference type="Proteomes" id="UP000297716">
    <property type="component" value="Unassembled WGS sequence"/>
</dbReference>
<dbReference type="EMBL" id="SKBN01000128">
    <property type="protein sequence ID" value="TGJ82437.1"/>
    <property type="molecule type" value="Genomic_DNA"/>
</dbReference>
<dbReference type="InterPro" id="IPR010730">
    <property type="entry name" value="HET"/>
</dbReference>